<dbReference type="PROSITE" id="PS50103">
    <property type="entry name" value="ZF_C3H1"/>
    <property type="match status" value="1"/>
</dbReference>
<dbReference type="Proteomes" id="UP000699462">
    <property type="component" value="Unassembled WGS sequence"/>
</dbReference>
<feature type="compositionally biased region" description="Low complexity" evidence="5">
    <location>
        <begin position="312"/>
        <end position="329"/>
    </location>
</feature>
<name>A0A8T0DI10_9TREM</name>
<sequence>MLKSIPTGLQQLDALKGGTPLDEFPVLTKSAPISFVVGPTRKARTSSLVVKCSSNGVYDKEISSPSSSVKRKRTKKSQKKSLALVDNCAHVLFATDHPGVAIDNNVQRLDHNSVASIWHEHDVSTKLKVPSVRPTSSTTDLLHSHRVEDEGFVDSLVESVSSGLVIDTSSPITSDYRCDLTIHKFRPSSNGDLCLSLWPADATLSDSIRVGLGRRNSISESNSIVFGSPELPRLWDSLKPDGKFAHTNARGEETFFDPTHLTATCAPVQTIGEAVDQAAVAAEELEDGTDLLHLISHSLDRFNAIVHPNELSNTTSGIGTSGSQASSDPDSSECGSWEQQRAASGEEHLYGSAVGDEEKEFNRSFPWPSGQFPASCPNRLPMPTELTCCGHRVQIGGDSRPAGSSICFPVSCPSIESHRASIAKNKLDFDSRSSKVSSALVFSSSLATFSNQPASTTTTVALSPVSARQAVTGAVLGACHVTPNEDNSDPSNSSALFRLTQSLMEMDGIGYAQSSGQISGLCSVSNDLLLTGSPLARAVPVNTYSSSAQNENVASASLDHLQGSIVNPGPCNLDAILDGLNYLGLNVPDPHHKWIGDLNEMASGDSQLSPAVEPQAQHRTVSSVSGVPPPPGLTALARADRDVLVNPRSSDSLDSCADGRRSVVQRLFLPSGSLPQQQQSRRSTTGACSRRSVLSACFPSVKMWNPSGKLAPRLVLCLNAFRCYPLSVFHFSELDVPSVAAIDSSSIGPLDATKIVNSITHGFFSSPSKELNIGVASMVPTHSSGTGVVIAGHAGQHLDRKANRLTSNVNAIGNVLFSSQPVADNVRSVSNTTSQSLTNTSSRASYLLPNSVAPSLAFSPTTTGAFTHGSPSASPFASDIKPTFRKPGAHQYEISRGDNNIKRTQLNTVNNQLERGSVDLGSLCQARQLSCGNGFKGPRSTSTASPHCGHRILSAGLSNSISGKSSGLVGPVEQPQDGLGSKPAVAKWRRACSFYLRGHCKKEDCEFAHDLTKVTCKFWEMGECFKGSTCPFLHGYPPELTSSD</sequence>
<feature type="zinc finger region" description="C3H1-type" evidence="4">
    <location>
        <begin position="1010"/>
        <end position="1037"/>
    </location>
</feature>
<reference evidence="7 8" key="1">
    <citation type="submission" date="2019-07" db="EMBL/GenBank/DDBJ databases">
        <title>Annotation for the trematode Paragonimus westermani.</title>
        <authorList>
            <person name="Choi Y.-J."/>
        </authorList>
    </citation>
    <scope>NUCLEOTIDE SEQUENCE [LARGE SCALE GENOMIC DNA]</scope>
    <source>
        <strain evidence="7">180907_Pwestermani</strain>
    </source>
</reference>
<evidence type="ECO:0000256" key="4">
    <source>
        <dbReference type="PROSITE-ProRule" id="PRU00723"/>
    </source>
</evidence>
<evidence type="ECO:0000313" key="7">
    <source>
        <dbReference type="EMBL" id="KAF8567503.1"/>
    </source>
</evidence>
<comment type="caution">
    <text evidence="7">The sequence shown here is derived from an EMBL/GenBank/DDBJ whole genome shotgun (WGS) entry which is preliminary data.</text>
</comment>
<dbReference type="OrthoDB" id="3247158at2759"/>
<dbReference type="InterPro" id="IPR036855">
    <property type="entry name" value="Znf_CCCH_sf"/>
</dbReference>
<feature type="domain" description="C3H1-type" evidence="6">
    <location>
        <begin position="1010"/>
        <end position="1037"/>
    </location>
</feature>
<evidence type="ECO:0000256" key="2">
    <source>
        <dbReference type="ARBA" id="ARBA00022771"/>
    </source>
</evidence>
<dbReference type="Gene3D" id="4.10.1000.10">
    <property type="entry name" value="Zinc finger, CCCH-type"/>
    <property type="match status" value="1"/>
</dbReference>
<dbReference type="GO" id="GO:0008270">
    <property type="term" value="F:zinc ion binding"/>
    <property type="evidence" value="ECO:0007669"/>
    <property type="project" value="UniProtKB-KW"/>
</dbReference>
<accession>A0A8T0DI10</accession>
<keyword evidence="3 4" id="KW-0862">Zinc</keyword>
<evidence type="ECO:0000313" key="8">
    <source>
        <dbReference type="Proteomes" id="UP000699462"/>
    </source>
</evidence>
<evidence type="ECO:0000256" key="5">
    <source>
        <dbReference type="SAM" id="MobiDB-lite"/>
    </source>
</evidence>
<keyword evidence="1 4" id="KW-0479">Metal-binding</keyword>
<feature type="region of interest" description="Disordered" evidence="5">
    <location>
        <begin position="310"/>
        <end position="346"/>
    </location>
</feature>
<dbReference type="AlphaFoldDB" id="A0A8T0DI10"/>
<evidence type="ECO:0000256" key="3">
    <source>
        <dbReference type="ARBA" id="ARBA00022833"/>
    </source>
</evidence>
<keyword evidence="8" id="KW-1185">Reference proteome</keyword>
<organism evidence="7 8">
    <name type="scientific">Paragonimus westermani</name>
    <dbReference type="NCBI Taxonomy" id="34504"/>
    <lineage>
        <taxon>Eukaryota</taxon>
        <taxon>Metazoa</taxon>
        <taxon>Spiralia</taxon>
        <taxon>Lophotrochozoa</taxon>
        <taxon>Platyhelminthes</taxon>
        <taxon>Trematoda</taxon>
        <taxon>Digenea</taxon>
        <taxon>Plagiorchiida</taxon>
        <taxon>Troglotremata</taxon>
        <taxon>Troglotrematidae</taxon>
        <taxon>Paragonimus</taxon>
    </lineage>
</organism>
<keyword evidence="2 4" id="KW-0863">Zinc-finger</keyword>
<feature type="compositionally biased region" description="Polar residues" evidence="5">
    <location>
        <begin position="333"/>
        <end position="342"/>
    </location>
</feature>
<evidence type="ECO:0000259" key="6">
    <source>
        <dbReference type="PROSITE" id="PS50103"/>
    </source>
</evidence>
<gene>
    <name evidence="7" type="ORF">P879_06388</name>
</gene>
<dbReference type="InterPro" id="IPR000571">
    <property type="entry name" value="Znf_CCCH"/>
</dbReference>
<protein>
    <recommendedName>
        <fullName evidence="6">C3H1-type domain-containing protein</fullName>
    </recommendedName>
</protein>
<dbReference type="SMART" id="SM00356">
    <property type="entry name" value="ZnF_C3H1"/>
    <property type="match status" value="2"/>
</dbReference>
<dbReference type="EMBL" id="JTDF01003780">
    <property type="protein sequence ID" value="KAF8567503.1"/>
    <property type="molecule type" value="Genomic_DNA"/>
</dbReference>
<proteinExistence type="predicted"/>
<dbReference type="SUPFAM" id="SSF90229">
    <property type="entry name" value="CCCH zinc finger"/>
    <property type="match status" value="1"/>
</dbReference>
<evidence type="ECO:0000256" key="1">
    <source>
        <dbReference type="ARBA" id="ARBA00022723"/>
    </source>
</evidence>